<evidence type="ECO:0000313" key="4">
    <source>
        <dbReference type="Proteomes" id="UP000281094"/>
    </source>
</evidence>
<keyword evidence="2" id="KW-0732">Signal</keyword>
<feature type="region of interest" description="Disordered" evidence="1">
    <location>
        <begin position="262"/>
        <end position="301"/>
    </location>
</feature>
<keyword evidence="4" id="KW-1185">Reference proteome</keyword>
<evidence type="ECO:0000256" key="2">
    <source>
        <dbReference type="SAM" id="SignalP"/>
    </source>
</evidence>
<dbReference type="AlphaFoldDB" id="A0A3L7JFE1"/>
<comment type="caution">
    <text evidence="3">The sequence shown here is derived from an EMBL/GenBank/DDBJ whole genome shotgun (WGS) entry which is preliminary data.</text>
</comment>
<organism evidence="3 4">
    <name type="scientific">Notoacmeibacter ruber</name>
    <dbReference type="NCBI Taxonomy" id="2670375"/>
    <lineage>
        <taxon>Bacteria</taxon>
        <taxon>Pseudomonadati</taxon>
        <taxon>Pseudomonadota</taxon>
        <taxon>Alphaproteobacteria</taxon>
        <taxon>Hyphomicrobiales</taxon>
        <taxon>Notoacmeibacteraceae</taxon>
        <taxon>Notoacmeibacter</taxon>
    </lineage>
</organism>
<proteinExistence type="predicted"/>
<sequence length="301" mass="31239">MRFKLTFAASVAVSLVAGVSAHAADLAIPEVAPERFADLPAVDGFNGKISGGGYYYDVDNLGDSAGFYGDASFSAPLGERFGLQADAAILAGDGDAVYGGGLHGFTRDPSLYLAGIYGELVGSDSFDGALYKVGAEGEVYLNRFSVEAFAGVQGSTEGGDVYFNGDLTGAFYPVDNLRLSAGIATALEEVYGEAGAEFAYQTNSGFAPAVFVDSAFNEDFVSVRGGLRVYFGGKSKSLIERHRQDDPKIRIGNTLDGFVALAASSDNDSDNGDGEVAQPPKDPCSGPAVPPECDKPALPLE</sequence>
<accession>A0A3L7JFE1</accession>
<feature type="chain" id="PRO_5017999749" description="Porin" evidence="2">
    <location>
        <begin position="24"/>
        <end position="301"/>
    </location>
</feature>
<gene>
    <name evidence="3" type="ORF">D8780_08875</name>
</gene>
<reference evidence="3 4" key="1">
    <citation type="submission" date="2018-10" db="EMBL/GenBank/DDBJ databases">
        <title>Notoacmeibacter sp. M2BS9Y-3-1, whole genome shotgun sequence.</title>
        <authorList>
            <person name="Tuo L."/>
        </authorList>
    </citation>
    <scope>NUCLEOTIDE SEQUENCE [LARGE SCALE GENOMIC DNA]</scope>
    <source>
        <strain evidence="3 4">M2BS9Y-3-1</strain>
    </source>
</reference>
<evidence type="ECO:0008006" key="5">
    <source>
        <dbReference type="Google" id="ProtNLM"/>
    </source>
</evidence>
<evidence type="ECO:0000313" key="3">
    <source>
        <dbReference type="EMBL" id="RLQ88301.1"/>
    </source>
</evidence>
<dbReference type="EMBL" id="RCWN01000001">
    <property type="protein sequence ID" value="RLQ88301.1"/>
    <property type="molecule type" value="Genomic_DNA"/>
</dbReference>
<feature type="signal peptide" evidence="2">
    <location>
        <begin position="1"/>
        <end position="23"/>
    </location>
</feature>
<name>A0A3L7JFE1_9HYPH</name>
<dbReference type="RefSeq" id="WP_121645268.1">
    <property type="nucleotide sequence ID" value="NZ_RCWN01000001.1"/>
</dbReference>
<protein>
    <recommendedName>
        <fullName evidence="5">Porin</fullName>
    </recommendedName>
</protein>
<dbReference type="Proteomes" id="UP000281094">
    <property type="component" value="Unassembled WGS sequence"/>
</dbReference>
<evidence type="ECO:0000256" key="1">
    <source>
        <dbReference type="SAM" id="MobiDB-lite"/>
    </source>
</evidence>